<dbReference type="RefSeq" id="WP_092704329.1">
    <property type="nucleotide sequence ID" value="NZ_FOSR01000011.1"/>
</dbReference>
<evidence type="ECO:0000313" key="8">
    <source>
        <dbReference type="Proteomes" id="UP000198725"/>
    </source>
</evidence>
<organism evidence="7 8">
    <name type="scientific">Rhodanobacter glycinis</name>
    <dbReference type="NCBI Taxonomy" id="582702"/>
    <lineage>
        <taxon>Bacteria</taxon>
        <taxon>Pseudomonadati</taxon>
        <taxon>Pseudomonadota</taxon>
        <taxon>Gammaproteobacteria</taxon>
        <taxon>Lysobacterales</taxon>
        <taxon>Rhodanobacteraceae</taxon>
        <taxon>Rhodanobacter</taxon>
    </lineage>
</organism>
<keyword evidence="4" id="KW-0574">Periplasm</keyword>
<dbReference type="PANTHER" id="PTHR38102:SF1">
    <property type="entry name" value="PERIPLASMIC CHAPERONE SPY"/>
    <property type="match status" value="1"/>
</dbReference>
<dbReference type="GO" id="GO:0051082">
    <property type="term" value="F:unfolded protein binding"/>
    <property type="evidence" value="ECO:0007669"/>
    <property type="project" value="TreeGrafter"/>
</dbReference>
<dbReference type="InterPro" id="IPR012899">
    <property type="entry name" value="LTXXQ"/>
</dbReference>
<evidence type="ECO:0000256" key="4">
    <source>
        <dbReference type="ARBA" id="ARBA00022764"/>
    </source>
</evidence>
<evidence type="ECO:0000256" key="2">
    <source>
        <dbReference type="ARBA" id="ARBA00008441"/>
    </source>
</evidence>
<comment type="subcellular location">
    <subcellularLocation>
        <location evidence="1">Periplasm</location>
    </subcellularLocation>
</comment>
<proteinExistence type="inferred from homology"/>
<evidence type="ECO:0000256" key="5">
    <source>
        <dbReference type="SAM" id="MobiDB-lite"/>
    </source>
</evidence>
<feature type="chain" id="PRO_5011487508" evidence="6">
    <location>
        <begin position="24"/>
        <end position="165"/>
    </location>
</feature>
<dbReference type="GO" id="GO:0030288">
    <property type="term" value="C:outer membrane-bounded periplasmic space"/>
    <property type="evidence" value="ECO:0007669"/>
    <property type="project" value="TreeGrafter"/>
</dbReference>
<sequence length="165" mass="18033">MRKPLILGLALTSALAFGTVAIAAPMGHGGWHHGHGHGHHGMFALHKLNLSDAQKASIKQIIKTSFASSKAQRQAVFQQRKAFESLTPDQAGYQAAAANLAQAEADATKVHVEQRANVRAQIYGVLTSAQKMQLASMKAQREQRRQEWKAFQAQHRDQSTSTSNQ</sequence>
<accession>A0A1I4E3K1</accession>
<evidence type="ECO:0000256" key="6">
    <source>
        <dbReference type="SAM" id="SignalP"/>
    </source>
</evidence>
<dbReference type="AlphaFoldDB" id="A0A1I4E3K1"/>
<evidence type="ECO:0000256" key="3">
    <source>
        <dbReference type="ARBA" id="ARBA00022729"/>
    </source>
</evidence>
<dbReference type="InterPro" id="IPR052211">
    <property type="entry name" value="Cpx_auxiliary_protein"/>
</dbReference>
<keyword evidence="8" id="KW-1185">Reference proteome</keyword>
<evidence type="ECO:0000313" key="7">
    <source>
        <dbReference type="EMBL" id="SFL00394.1"/>
    </source>
</evidence>
<keyword evidence="3 6" id="KW-0732">Signal</keyword>
<protein>
    <submittedName>
        <fullName evidence="7">Protein refolding chaperone Spy/CpxP family</fullName>
    </submittedName>
</protein>
<dbReference type="Gene3D" id="1.20.120.1490">
    <property type="match status" value="1"/>
</dbReference>
<gene>
    <name evidence="7" type="ORF">SAMN05192579_11118</name>
</gene>
<comment type="similarity">
    <text evidence="2">Belongs to the CpxP/Spy family.</text>
</comment>
<dbReference type="Proteomes" id="UP000198725">
    <property type="component" value="Unassembled WGS sequence"/>
</dbReference>
<feature type="signal peptide" evidence="6">
    <location>
        <begin position="1"/>
        <end position="23"/>
    </location>
</feature>
<feature type="region of interest" description="Disordered" evidence="5">
    <location>
        <begin position="138"/>
        <end position="165"/>
    </location>
</feature>
<evidence type="ECO:0000256" key="1">
    <source>
        <dbReference type="ARBA" id="ARBA00004418"/>
    </source>
</evidence>
<dbReference type="PANTHER" id="PTHR38102">
    <property type="entry name" value="PERIPLASMIC CHAPERONE SPY"/>
    <property type="match status" value="1"/>
</dbReference>
<name>A0A1I4E3K1_9GAMM</name>
<feature type="compositionally biased region" description="Basic and acidic residues" evidence="5">
    <location>
        <begin position="139"/>
        <end position="158"/>
    </location>
</feature>
<dbReference type="Pfam" id="PF07813">
    <property type="entry name" value="LTXXQ"/>
    <property type="match status" value="1"/>
</dbReference>
<reference evidence="8" key="1">
    <citation type="submission" date="2016-10" db="EMBL/GenBank/DDBJ databases">
        <authorList>
            <person name="Varghese N."/>
            <person name="Submissions S."/>
        </authorList>
    </citation>
    <scope>NUCLEOTIDE SEQUENCE [LARGE SCALE GENOMIC DNA]</scope>
    <source>
        <strain evidence="8">MO64</strain>
    </source>
</reference>
<dbReference type="EMBL" id="FOSR01000011">
    <property type="protein sequence ID" value="SFL00394.1"/>
    <property type="molecule type" value="Genomic_DNA"/>
</dbReference>